<evidence type="ECO:0000313" key="2">
    <source>
        <dbReference type="EMBL" id="EGT30050.1"/>
    </source>
</evidence>
<evidence type="ECO:0000256" key="1">
    <source>
        <dbReference type="SAM" id="Phobius"/>
    </source>
</evidence>
<dbReference type="OrthoDB" id="5829951at2759"/>
<keyword evidence="3" id="KW-1185">Reference proteome</keyword>
<dbReference type="InParanoid" id="G0M7A7"/>
<dbReference type="Proteomes" id="UP000008068">
    <property type="component" value="Unassembled WGS sequence"/>
</dbReference>
<feature type="transmembrane region" description="Helical" evidence="1">
    <location>
        <begin position="89"/>
        <end position="114"/>
    </location>
</feature>
<keyword evidence="1" id="KW-0812">Transmembrane</keyword>
<evidence type="ECO:0000313" key="3">
    <source>
        <dbReference type="Proteomes" id="UP000008068"/>
    </source>
</evidence>
<sequence>MRVGKAAWLYGTNIILLTSVILFLVATTVMLKNPLFALIPIHKYDPYVLGYCVVNICLVSGNFLMFRKSKMLQALLCVTSIVAIRQRQITIVVICHWVTCCTLVVDAIMIFVFANLMSSAHNSLHSHVRTLHETSKELCPVWDNAYHTLTCCPPIEVLKSCSGKTQTVYPYLLYLLVSDFLNATKLFCRNNHSNDCHIHIKKWLHSNTELVGCLAFCLMAPLKLFMMVALRKDIEKVEVEIAELEYYSQMLNDYDRHGDGYIESFKSNANLVESTSTQSSRVSRVRSFPGYSPYLKHSVIEEVENEFTVRGDEIREELHQAIAAHNARQFEAAQYE</sequence>
<reference evidence="3" key="1">
    <citation type="submission" date="2011-07" db="EMBL/GenBank/DDBJ databases">
        <authorList>
            <consortium name="Caenorhabditis brenneri Sequencing and Analysis Consortium"/>
            <person name="Wilson R.K."/>
        </authorList>
    </citation>
    <scope>NUCLEOTIDE SEQUENCE [LARGE SCALE GENOMIC DNA]</scope>
    <source>
        <strain evidence="3">PB2801</strain>
    </source>
</reference>
<proteinExistence type="predicted"/>
<gene>
    <name evidence="2" type="ORF">CAEBREN_03081</name>
</gene>
<keyword evidence="1" id="KW-1133">Transmembrane helix</keyword>
<name>G0M7A7_CAEBE</name>
<dbReference type="OMA" id="PYVLGYC"/>
<accession>G0M7A7</accession>
<feature type="transmembrane region" description="Helical" evidence="1">
    <location>
        <begin position="47"/>
        <end position="66"/>
    </location>
</feature>
<organism evidence="3">
    <name type="scientific">Caenorhabditis brenneri</name>
    <name type="common">Nematode worm</name>
    <dbReference type="NCBI Taxonomy" id="135651"/>
    <lineage>
        <taxon>Eukaryota</taxon>
        <taxon>Metazoa</taxon>
        <taxon>Ecdysozoa</taxon>
        <taxon>Nematoda</taxon>
        <taxon>Chromadorea</taxon>
        <taxon>Rhabditida</taxon>
        <taxon>Rhabditina</taxon>
        <taxon>Rhabditomorpha</taxon>
        <taxon>Rhabditoidea</taxon>
        <taxon>Rhabditidae</taxon>
        <taxon>Peloderinae</taxon>
        <taxon>Caenorhabditis</taxon>
    </lineage>
</organism>
<protein>
    <submittedName>
        <fullName evidence="2">Uncharacterized protein</fullName>
    </submittedName>
</protein>
<dbReference type="HOGENOM" id="CLU_866659_0_0_1"/>
<dbReference type="STRING" id="135651.G0M7A7"/>
<dbReference type="AlphaFoldDB" id="G0M7A7"/>
<dbReference type="FunCoup" id="G0M7A7">
    <property type="interactions" value="45"/>
</dbReference>
<feature type="transmembrane region" description="Helical" evidence="1">
    <location>
        <begin position="7"/>
        <end position="27"/>
    </location>
</feature>
<dbReference type="EMBL" id="GL379786">
    <property type="protein sequence ID" value="EGT30050.1"/>
    <property type="molecule type" value="Genomic_DNA"/>
</dbReference>
<keyword evidence="1" id="KW-0472">Membrane</keyword>
<dbReference type="eggNOG" id="ENOG502RT7H">
    <property type="taxonomic scope" value="Eukaryota"/>
</dbReference>